<keyword evidence="2" id="KW-0346">Stress response</keyword>
<dbReference type="InterPro" id="IPR001623">
    <property type="entry name" value="DnaJ_domain"/>
</dbReference>
<dbReference type="CDD" id="cd06257">
    <property type="entry name" value="DnaJ"/>
    <property type="match status" value="1"/>
</dbReference>
<dbReference type="Pfam" id="PF00226">
    <property type="entry name" value="DnaJ"/>
    <property type="match status" value="1"/>
</dbReference>
<dbReference type="PANTHER" id="PTHR43096:SF52">
    <property type="entry name" value="DNAJ HOMOLOG 1, MITOCHONDRIAL-RELATED"/>
    <property type="match status" value="1"/>
</dbReference>
<evidence type="ECO:0000259" key="6">
    <source>
        <dbReference type="PROSITE" id="PS50076"/>
    </source>
</evidence>
<dbReference type="EMBL" id="FXBB01000054">
    <property type="protein sequence ID" value="SMG51000.1"/>
    <property type="molecule type" value="Genomic_DNA"/>
</dbReference>
<evidence type="ECO:0000256" key="3">
    <source>
        <dbReference type="ARBA" id="ARBA00023186"/>
    </source>
</evidence>
<keyword evidence="8" id="KW-1185">Reference proteome</keyword>
<dbReference type="OrthoDB" id="9779889at2"/>
<protein>
    <submittedName>
        <fullName evidence="7">Curved DNA-binding protein</fullName>
    </submittedName>
</protein>
<dbReference type="InterPro" id="IPR002939">
    <property type="entry name" value="DnaJ_C"/>
</dbReference>
<keyword evidence="3" id="KW-0143">Chaperone</keyword>
<organism evidence="7 8">
    <name type="scientific">Dethiosulfovibrio salsuginis</name>
    <dbReference type="NCBI Taxonomy" id="561720"/>
    <lineage>
        <taxon>Bacteria</taxon>
        <taxon>Thermotogati</taxon>
        <taxon>Synergistota</taxon>
        <taxon>Synergistia</taxon>
        <taxon>Synergistales</taxon>
        <taxon>Dethiosulfovibrionaceae</taxon>
        <taxon>Dethiosulfovibrio</taxon>
    </lineage>
</organism>
<dbReference type="GO" id="GO:0051082">
    <property type="term" value="F:unfolded protein binding"/>
    <property type="evidence" value="ECO:0007669"/>
    <property type="project" value="InterPro"/>
</dbReference>
<dbReference type="SMART" id="SM00271">
    <property type="entry name" value="DnaJ"/>
    <property type="match status" value="1"/>
</dbReference>
<reference evidence="8" key="1">
    <citation type="submission" date="2017-04" db="EMBL/GenBank/DDBJ databases">
        <authorList>
            <person name="Varghese N."/>
            <person name="Submissions S."/>
        </authorList>
    </citation>
    <scope>NUCLEOTIDE SEQUENCE [LARGE SCALE GENOMIC DNA]</scope>
    <source>
        <strain evidence="8">USBA 82</strain>
    </source>
</reference>
<dbReference type="Gene3D" id="2.60.260.20">
    <property type="entry name" value="Urease metallochaperone UreE, N-terminal domain"/>
    <property type="match status" value="2"/>
</dbReference>
<dbReference type="InterPro" id="IPR008971">
    <property type="entry name" value="HSP40/DnaJ_pept-bd"/>
</dbReference>
<dbReference type="CDD" id="cd10747">
    <property type="entry name" value="DnaJ_C"/>
    <property type="match status" value="1"/>
</dbReference>
<evidence type="ECO:0000256" key="5">
    <source>
        <dbReference type="SAM" id="MobiDB-lite"/>
    </source>
</evidence>
<dbReference type="SUPFAM" id="SSF49493">
    <property type="entry name" value="HSP40/DnaJ peptide-binding domain"/>
    <property type="match status" value="2"/>
</dbReference>
<dbReference type="PRINTS" id="PR00625">
    <property type="entry name" value="JDOMAIN"/>
</dbReference>
<evidence type="ECO:0000256" key="1">
    <source>
        <dbReference type="ARBA" id="ARBA00022705"/>
    </source>
</evidence>
<dbReference type="GO" id="GO:0003677">
    <property type="term" value="F:DNA binding"/>
    <property type="evidence" value="ECO:0007669"/>
    <property type="project" value="UniProtKB-KW"/>
</dbReference>
<dbReference type="AlphaFoldDB" id="A0A1X7LBC3"/>
<dbReference type="PANTHER" id="PTHR43096">
    <property type="entry name" value="DNAJ HOMOLOG 1, MITOCHONDRIAL-RELATED"/>
    <property type="match status" value="1"/>
</dbReference>
<gene>
    <name evidence="7" type="ORF">SAMN06275492_1543</name>
</gene>
<proteinExistence type="inferred from homology"/>
<name>A0A1X7LBC3_9BACT</name>
<dbReference type="FunFam" id="2.60.260.20:FF:000013">
    <property type="entry name" value="DnaJ subfamily B member 11"/>
    <property type="match status" value="1"/>
</dbReference>
<dbReference type="Gene3D" id="1.10.287.110">
    <property type="entry name" value="DnaJ domain"/>
    <property type="match status" value="1"/>
</dbReference>
<dbReference type="Pfam" id="PF01556">
    <property type="entry name" value="DnaJ_C"/>
    <property type="match status" value="1"/>
</dbReference>
<evidence type="ECO:0000256" key="2">
    <source>
        <dbReference type="ARBA" id="ARBA00023016"/>
    </source>
</evidence>
<evidence type="ECO:0000313" key="8">
    <source>
        <dbReference type="Proteomes" id="UP000193355"/>
    </source>
</evidence>
<dbReference type="GO" id="GO:0005737">
    <property type="term" value="C:cytoplasm"/>
    <property type="evidence" value="ECO:0007669"/>
    <property type="project" value="TreeGrafter"/>
</dbReference>
<dbReference type="PROSITE" id="PS00636">
    <property type="entry name" value="DNAJ_1"/>
    <property type="match status" value="1"/>
</dbReference>
<keyword evidence="1" id="KW-0235">DNA replication</keyword>
<dbReference type="InterPro" id="IPR036869">
    <property type="entry name" value="J_dom_sf"/>
</dbReference>
<sequence>MSVQYKDYYEILGVSRGVTESEIRKAYRKLAKKYHPDVNKTPEGETRYREINEAYEVLRDPEKRKLYDELGPNWQAGRDFRSGGDYGYGDFSGGFGGNQSFGGDMGGFSDFFRTIFGNMGGMEGDMSMGFKGQDLAVTLEISLDDALKAPVKRHISIQSQGSTRSLEVNLPRGITDGSKLTLRGQGGPSPSGGQRGDLRITIKLAKDSRFSVDGHDLITTVKVSPWEAALGMDSLPVVTPSGTVKVKLPSGTQSGQKLRLRGKGLPLRGSGVGDLYAKIEIVVPDRLNERERELLSALREESSFNPRT</sequence>
<dbReference type="GO" id="GO:0042026">
    <property type="term" value="P:protein refolding"/>
    <property type="evidence" value="ECO:0007669"/>
    <property type="project" value="TreeGrafter"/>
</dbReference>
<feature type="domain" description="J" evidence="6">
    <location>
        <begin position="7"/>
        <end position="71"/>
    </location>
</feature>
<feature type="region of interest" description="Disordered" evidence="5">
    <location>
        <begin position="177"/>
        <end position="196"/>
    </location>
</feature>
<evidence type="ECO:0000256" key="4">
    <source>
        <dbReference type="ARBA" id="ARBA00061004"/>
    </source>
</evidence>
<dbReference type="RefSeq" id="WP_085545681.1">
    <property type="nucleotide sequence ID" value="NZ_FXBB01000054.1"/>
</dbReference>
<dbReference type="STRING" id="561720.SAMN06275492_1543"/>
<evidence type="ECO:0000313" key="7">
    <source>
        <dbReference type="EMBL" id="SMG51000.1"/>
    </source>
</evidence>
<dbReference type="InterPro" id="IPR018253">
    <property type="entry name" value="DnaJ_domain_CS"/>
</dbReference>
<dbReference type="GO" id="GO:0006260">
    <property type="term" value="P:DNA replication"/>
    <property type="evidence" value="ECO:0007669"/>
    <property type="project" value="UniProtKB-KW"/>
</dbReference>
<feature type="compositionally biased region" description="Gly residues" evidence="5">
    <location>
        <begin position="184"/>
        <end position="195"/>
    </location>
</feature>
<accession>A0A1X7LBC3</accession>
<dbReference type="PROSITE" id="PS50076">
    <property type="entry name" value="DNAJ_2"/>
    <property type="match status" value="1"/>
</dbReference>
<dbReference type="SUPFAM" id="SSF46565">
    <property type="entry name" value="Chaperone J-domain"/>
    <property type="match status" value="1"/>
</dbReference>
<comment type="similarity">
    <text evidence="4">Belongs to the DnaJ family.</text>
</comment>
<keyword evidence="7" id="KW-0238">DNA-binding</keyword>
<dbReference type="Proteomes" id="UP000193355">
    <property type="component" value="Unassembled WGS sequence"/>
</dbReference>